<evidence type="ECO:0000313" key="1">
    <source>
        <dbReference type="EMBL" id="OMJ73737.1"/>
    </source>
</evidence>
<gene>
    <name evidence="1" type="ORF">SteCoe_27507</name>
</gene>
<proteinExistence type="predicted"/>
<dbReference type="EMBL" id="MPUH01000799">
    <property type="protein sequence ID" value="OMJ73737.1"/>
    <property type="molecule type" value="Genomic_DNA"/>
</dbReference>
<dbReference type="Proteomes" id="UP000187209">
    <property type="component" value="Unassembled WGS sequence"/>
</dbReference>
<comment type="caution">
    <text evidence="1">The sequence shown here is derived from an EMBL/GenBank/DDBJ whole genome shotgun (WGS) entry which is preliminary data.</text>
</comment>
<reference evidence="1 2" key="1">
    <citation type="submission" date="2016-11" db="EMBL/GenBank/DDBJ databases">
        <title>The macronuclear genome of Stentor coeruleus: a giant cell with tiny introns.</title>
        <authorList>
            <person name="Slabodnick M."/>
            <person name="Ruby J.G."/>
            <person name="Reiff S.B."/>
            <person name="Swart E.C."/>
            <person name="Gosai S."/>
            <person name="Prabakaran S."/>
            <person name="Witkowska E."/>
            <person name="Larue G.E."/>
            <person name="Fisher S."/>
            <person name="Freeman R.M."/>
            <person name="Gunawardena J."/>
            <person name="Chu W."/>
            <person name="Stover N.A."/>
            <person name="Gregory B.D."/>
            <person name="Nowacki M."/>
            <person name="Derisi J."/>
            <person name="Roy S.W."/>
            <person name="Marshall W.F."/>
            <person name="Sood P."/>
        </authorList>
    </citation>
    <scope>NUCLEOTIDE SEQUENCE [LARGE SCALE GENOMIC DNA]</scope>
    <source>
        <strain evidence="1">WM001</strain>
    </source>
</reference>
<organism evidence="1 2">
    <name type="scientific">Stentor coeruleus</name>
    <dbReference type="NCBI Taxonomy" id="5963"/>
    <lineage>
        <taxon>Eukaryota</taxon>
        <taxon>Sar</taxon>
        <taxon>Alveolata</taxon>
        <taxon>Ciliophora</taxon>
        <taxon>Postciliodesmatophora</taxon>
        <taxon>Heterotrichea</taxon>
        <taxon>Heterotrichida</taxon>
        <taxon>Stentoridae</taxon>
        <taxon>Stentor</taxon>
    </lineage>
</organism>
<keyword evidence="2" id="KW-1185">Reference proteome</keyword>
<name>A0A1R2BAF7_9CILI</name>
<protein>
    <submittedName>
        <fullName evidence="1">Uncharacterized protein</fullName>
    </submittedName>
</protein>
<accession>A0A1R2BAF7</accession>
<sequence>MNERKKAKLMFSIDENNELLSTKLVPPLKLCSSPRVSDSPNEASSLSYRMKRRNQVHRSLDFNMMSGQILTPRVIKADHTILPTSTPKALTCRKAGFGSTVTVNNRRIAKNLFLDSFPM</sequence>
<evidence type="ECO:0000313" key="2">
    <source>
        <dbReference type="Proteomes" id="UP000187209"/>
    </source>
</evidence>
<dbReference type="AlphaFoldDB" id="A0A1R2BAF7"/>